<dbReference type="Proteomes" id="UP000607653">
    <property type="component" value="Unassembled WGS sequence"/>
</dbReference>
<evidence type="ECO:0000313" key="3">
    <source>
        <dbReference type="Proteomes" id="UP000607653"/>
    </source>
</evidence>
<evidence type="ECO:0000256" key="1">
    <source>
        <dbReference type="SAM" id="MobiDB-lite"/>
    </source>
</evidence>
<reference evidence="2 3" key="1">
    <citation type="journal article" date="2020" name="Mol. Biol. Evol.">
        <title>Distinct Expression and Methylation Patterns for Genes with Different Fates following a Single Whole-Genome Duplication in Flowering Plants.</title>
        <authorList>
            <person name="Shi T."/>
            <person name="Rahmani R.S."/>
            <person name="Gugger P.F."/>
            <person name="Wang M."/>
            <person name="Li H."/>
            <person name="Zhang Y."/>
            <person name="Li Z."/>
            <person name="Wang Q."/>
            <person name="Van de Peer Y."/>
            <person name="Marchal K."/>
            <person name="Chen J."/>
        </authorList>
    </citation>
    <scope>NUCLEOTIDE SEQUENCE [LARGE SCALE GENOMIC DNA]</scope>
    <source>
        <tissue evidence="2">Leaf</tissue>
    </source>
</reference>
<feature type="region of interest" description="Disordered" evidence="1">
    <location>
        <begin position="53"/>
        <end position="108"/>
    </location>
</feature>
<proteinExistence type="predicted"/>
<dbReference type="EMBL" id="DUZY01000008">
    <property type="protein sequence ID" value="DAD48841.1"/>
    <property type="molecule type" value="Genomic_DNA"/>
</dbReference>
<keyword evidence="3" id="KW-1185">Reference proteome</keyword>
<name>A0A822ZZ90_NELNU</name>
<dbReference type="AlphaFoldDB" id="A0A822ZZ90"/>
<organism evidence="2 3">
    <name type="scientific">Nelumbo nucifera</name>
    <name type="common">Sacred lotus</name>
    <dbReference type="NCBI Taxonomy" id="4432"/>
    <lineage>
        <taxon>Eukaryota</taxon>
        <taxon>Viridiplantae</taxon>
        <taxon>Streptophyta</taxon>
        <taxon>Embryophyta</taxon>
        <taxon>Tracheophyta</taxon>
        <taxon>Spermatophyta</taxon>
        <taxon>Magnoliopsida</taxon>
        <taxon>Proteales</taxon>
        <taxon>Nelumbonaceae</taxon>
        <taxon>Nelumbo</taxon>
    </lineage>
</organism>
<evidence type="ECO:0000313" key="2">
    <source>
        <dbReference type="EMBL" id="DAD48841.1"/>
    </source>
</evidence>
<accession>A0A822ZZ90</accession>
<sequence length="108" mass="11348">MSNSSIAMKPHHSISSLTYSCKVVSLRYGVSHLLQTNPTHIRLSLHHVLAALGSSDPPVASPPELLSRPTSEPSSFPPEVPVTCTAPDIETALPPEVGIPNPPTAPPS</sequence>
<comment type="caution">
    <text evidence="2">The sequence shown here is derived from an EMBL/GenBank/DDBJ whole genome shotgun (WGS) entry which is preliminary data.</text>
</comment>
<gene>
    <name evidence="2" type="ORF">HUJ06_018778</name>
</gene>
<protein>
    <submittedName>
        <fullName evidence="2">Uncharacterized protein</fullName>
    </submittedName>
</protein>